<evidence type="ECO:0000256" key="3">
    <source>
        <dbReference type="ARBA" id="ARBA00022723"/>
    </source>
</evidence>
<organism evidence="11 12">
    <name type="scientific">Luteolibacter arcticus</name>
    <dbReference type="NCBI Taxonomy" id="1581411"/>
    <lineage>
        <taxon>Bacteria</taxon>
        <taxon>Pseudomonadati</taxon>
        <taxon>Verrucomicrobiota</taxon>
        <taxon>Verrucomicrobiia</taxon>
        <taxon>Verrucomicrobiales</taxon>
        <taxon>Verrucomicrobiaceae</taxon>
        <taxon>Luteolibacter</taxon>
    </lineage>
</organism>
<evidence type="ECO:0000259" key="10">
    <source>
        <dbReference type="Pfam" id="PF13183"/>
    </source>
</evidence>
<evidence type="ECO:0000313" key="12">
    <source>
        <dbReference type="Proteomes" id="UP001320876"/>
    </source>
</evidence>
<evidence type="ECO:0000259" key="9">
    <source>
        <dbReference type="Pfam" id="PF02589"/>
    </source>
</evidence>
<dbReference type="InterPro" id="IPR004452">
    <property type="entry name" value="LutB/LldF"/>
</dbReference>
<evidence type="ECO:0000256" key="5">
    <source>
        <dbReference type="ARBA" id="ARBA00022982"/>
    </source>
</evidence>
<keyword evidence="4" id="KW-0677">Repeat</keyword>
<dbReference type="InterPro" id="IPR024185">
    <property type="entry name" value="FTHF_cligase-like_sf"/>
</dbReference>
<feature type="compositionally biased region" description="Polar residues" evidence="8">
    <location>
        <begin position="459"/>
        <end position="472"/>
    </location>
</feature>
<dbReference type="InterPro" id="IPR003741">
    <property type="entry name" value="LUD_dom"/>
</dbReference>
<dbReference type="SUPFAM" id="SSF46548">
    <property type="entry name" value="alpha-helical ferredoxin"/>
    <property type="match status" value="1"/>
</dbReference>
<dbReference type="SUPFAM" id="SSF100950">
    <property type="entry name" value="NagB/RpiA/CoA transferase-like"/>
    <property type="match status" value="1"/>
</dbReference>
<dbReference type="Pfam" id="PF13183">
    <property type="entry name" value="Fer4_8"/>
    <property type="match status" value="1"/>
</dbReference>
<dbReference type="EMBL" id="JAPDDT010000001">
    <property type="protein sequence ID" value="MCW1921599.1"/>
    <property type="molecule type" value="Genomic_DNA"/>
</dbReference>
<keyword evidence="2" id="KW-0004">4Fe-4S</keyword>
<keyword evidence="7" id="KW-0411">Iron-sulfur</keyword>
<keyword evidence="6" id="KW-0408">Iron</keyword>
<dbReference type="InterPro" id="IPR017900">
    <property type="entry name" value="4Fe4S_Fe_S_CS"/>
</dbReference>
<dbReference type="InterPro" id="IPR037171">
    <property type="entry name" value="NagB/RpiA_transferase-like"/>
</dbReference>
<evidence type="ECO:0000256" key="2">
    <source>
        <dbReference type="ARBA" id="ARBA00022485"/>
    </source>
</evidence>
<evidence type="ECO:0000256" key="4">
    <source>
        <dbReference type="ARBA" id="ARBA00022737"/>
    </source>
</evidence>
<accession>A0ABT3GDA0</accession>
<evidence type="ECO:0000256" key="7">
    <source>
        <dbReference type="ARBA" id="ARBA00023014"/>
    </source>
</evidence>
<dbReference type="PANTHER" id="PTHR47153:SF2">
    <property type="entry name" value="LACTATE UTILIZATION PROTEIN B"/>
    <property type="match status" value="1"/>
</dbReference>
<gene>
    <name evidence="11" type="ORF">OKA05_03485</name>
</gene>
<dbReference type="Gene3D" id="1.10.1060.10">
    <property type="entry name" value="Alpha-helical ferredoxin"/>
    <property type="match status" value="1"/>
</dbReference>
<evidence type="ECO:0000256" key="1">
    <source>
        <dbReference type="ARBA" id="ARBA00022448"/>
    </source>
</evidence>
<keyword evidence="12" id="KW-1185">Reference proteome</keyword>
<reference evidence="11 12" key="1">
    <citation type="submission" date="2022-10" db="EMBL/GenBank/DDBJ databases">
        <title>Luteolibacter arcticus strain CCTCC AB 2014275, whole genome shotgun sequencing project.</title>
        <authorList>
            <person name="Zhao G."/>
            <person name="Shen L."/>
        </authorList>
    </citation>
    <scope>NUCLEOTIDE SEQUENCE [LARGE SCALE GENOMIC DNA]</scope>
    <source>
        <strain evidence="11 12">CCTCC AB 2014275</strain>
    </source>
</reference>
<evidence type="ECO:0000313" key="11">
    <source>
        <dbReference type="EMBL" id="MCW1921599.1"/>
    </source>
</evidence>
<dbReference type="InterPro" id="IPR009051">
    <property type="entry name" value="Helical_ferredxn"/>
</dbReference>
<feature type="region of interest" description="Disordered" evidence="8">
    <location>
        <begin position="452"/>
        <end position="472"/>
    </location>
</feature>
<keyword evidence="3" id="KW-0479">Metal-binding</keyword>
<proteinExistence type="predicted"/>
<dbReference type="InterPro" id="IPR017896">
    <property type="entry name" value="4Fe4S_Fe-S-bd"/>
</dbReference>
<dbReference type="Gene3D" id="3.40.50.10420">
    <property type="entry name" value="NagB/RpiA/CoA transferase-like"/>
    <property type="match status" value="1"/>
</dbReference>
<feature type="domain" description="LUD" evidence="9">
    <location>
        <begin position="66"/>
        <end position="291"/>
    </location>
</feature>
<dbReference type="PROSITE" id="PS00198">
    <property type="entry name" value="4FE4S_FER_1"/>
    <property type="match status" value="1"/>
</dbReference>
<sequence>MIDHQLIDTYAREISEEKQTSVISGSAASTDKRYTVLFKDYENPDELRKLAGKIKDHTLHHLDRYLEQAEASLQRNGVQVHFADTGDDAKATILSILKERGISKLTKSKSMAAEEIHLNPYLIEHGVECLESDLGEFIIQLDDDVPSHIVRPIIHKNRREIARTFQREGIAADYNDDPETITRRARVFLREKYMQAEAVITGGNFISAESGRLVLVTNEGNSRFGMAPSKIHIALVGIEKLVPTDRDLAVFLNLLGRSATGQQLTVYTEFISGPKDDSQPSGPEEMHVVFLNNGRTDVLESNCRDILRCIRCSACQNVCPVYRQASGHAYRATYGGPVGAVLSPLLAGKEFPELADLPKASSLCGACNEVCPVDIPIPDLLLRLRDKAKREKIHSPGAPPMSPFATLATSPALWRTAMTMSKAMNHLPIQVAPVKPLQEWLGQRTLPEWHGGDFRKWLNNRSNKSQSKPKSS</sequence>
<dbReference type="PANTHER" id="PTHR47153">
    <property type="entry name" value="LACTATE UTILIZATION PROTEIN B"/>
    <property type="match status" value="1"/>
</dbReference>
<feature type="domain" description="4Fe-4S ferredoxin-type" evidence="10">
    <location>
        <begin position="307"/>
        <end position="375"/>
    </location>
</feature>
<evidence type="ECO:0000256" key="8">
    <source>
        <dbReference type="SAM" id="MobiDB-lite"/>
    </source>
</evidence>
<dbReference type="RefSeq" id="WP_264485708.1">
    <property type="nucleotide sequence ID" value="NZ_JAPDDT010000001.1"/>
</dbReference>
<keyword evidence="1" id="KW-0813">Transport</keyword>
<protein>
    <submittedName>
        <fullName evidence="11">Lactate utilization protein</fullName>
    </submittedName>
</protein>
<keyword evidence="5" id="KW-0249">Electron transport</keyword>
<dbReference type="Pfam" id="PF02589">
    <property type="entry name" value="LUD_dom"/>
    <property type="match status" value="1"/>
</dbReference>
<dbReference type="Proteomes" id="UP001320876">
    <property type="component" value="Unassembled WGS sequence"/>
</dbReference>
<comment type="caution">
    <text evidence="11">The sequence shown here is derived from an EMBL/GenBank/DDBJ whole genome shotgun (WGS) entry which is preliminary data.</text>
</comment>
<name>A0ABT3GDA0_9BACT</name>
<evidence type="ECO:0000256" key="6">
    <source>
        <dbReference type="ARBA" id="ARBA00023004"/>
    </source>
</evidence>